<proteinExistence type="predicted"/>
<dbReference type="STRING" id="1220188.A0A4S3JGC8"/>
<name>A0A4S3JGC8_9EURO</name>
<evidence type="ECO:0000313" key="2">
    <source>
        <dbReference type="Proteomes" id="UP000308092"/>
    </source>
</evidence>
<keyword evidence="2" id="KW-1185">Reference proteome</keyword>
<dbReference type="AlphaFoldDB" id="A0A4S3JGC8"/>
<sequence>MEDSAQFDRASIESICVYFEAWVDAQEQRDSLNKCRMCIVIDEESLQMLLGTSAEALKKEDPYHPDETLRYVKVLEAWPIIHHLTLSRVLLDLWPTMCDGDEMRMSFENID</sequence>
<evidence type="ECO:0000313" key="1">
    <source>
        <dbReference type="EMBL" id="THC94280.1"/>
    </source>
</evidence>
<gene>
    <name evidence="1" type="ORF">EYZ11_006253</name>
</gene>
<comment type="caution">
    <text evidence="1">The sequence shown here is derived from an EMBL/GenBank/DDBJ whole genome shotgun (WGS) entry which is preliminary data.</text>
</comment>
<accession>A0A4S3JGC8</accession>
<dbReference type="VEuPathDB" id="FungiDB:EYZ11_006253"/>
<protein>
    <submittedName>
        <fullName evidence="1">Uncharacterized protein</fullName>
    </submittedName>
</protein>
<dbReference type="Proteomes" id="UP000308092">
    <property type="component" value="Unassembled WGS sequence"/>
</dbReference>
<dbReference type="EMBL" id="SOSA01000217">
    <property type="protein sequence ID" value="THC94280.1"/>
    <property type="molecule type" value="Genomic_DNA"/>
</dbReference>
<reference evidence="1 2" key="1">
    <citation type="submission" date="2019-03" db="EMBL/GenBank/DDBJ databases">
        <title>The genome sequence of a newly discovered highly antifungal drug resistant Aspergillus species, Aspergillus tanneri NIH 1004.</title>
        <authorList>
            <person name="Mounaud S."/>
            <person name="Singh I."/>
            <person name="Joardar V."/>
            <person name="Pakala S."/>
            <person name="Pakala S."/>
            <person name="Venepally P."/>
            <person name="Hoover J."/>
            <person name="Nierman W."/>
            <person name="Chung J."/>
            <person name="Losada L."/>
        </authorList>
    </citation>
    <scope>NUCLEOTIDE SEQUENCE [LARGE SCALE GENOMIC DNA]</scope>
    <source>
        <strain evidence="1 2">NIH1004</strain>
    </source>
</reference>
<organism evidence="1 2">
    <name type="scientific">Aspergillus tanneri</name>
    <dbReference type="NCBI Taxonomy" id="1220188"/>
    <lineage>
        <taxon>Eukaryota</taxon>
        <taxon>Fungi</taxon>
        <taxon>Dikarya</taxon>
        <taxon>Ascomycota</taxon>
        <taxon>Pezizomycotina</taxon>
        <taxon>Eurotiomycetes</taxon>
        <taxon>Eurotiomycetidae</taxon>
        <taxon>Eurotiales</taxon>
        <taxon>Aspergillaceae</taxon>
        <taxon>Aspergillus</taxon>
        <taxon>Aspergillus subgen. Circumdati</taxon>
    </lineage>
</organism>